<protein>
    <submittedName>
        <fullName evidence="15">TonB-dependent receptor</fullName>
    </submittedName>
</protein>
<name>A0ABT8RAS6_9BACT</name>
<dbReference type="Gene3D" id="2.40.170.20">
    <property type="entry name" value="TonB-dependent receptor, beta-barrel domain"/>
    <property type="match status" value="1"/>
</dbReference>
<comment type="caution">
    <text evidence="15">The sequence shown here is derived from an EMBL/GenBank/DDBJ whole genome shotgun (WGS) entry which is preliminary data.</text>
</comment>
<dbReference type="Proteomes" id="UP001168528">
    <property type="component" value="Unassembled WGS sequence"/>
</dbReference>
<organism evidence="15 16">
    <name type="scientific">Rhodocytophaga aerolata</name>
    <dbReference type="NCBI Taxonomy" id="455078"/>
    <lineage>
        <taxon>Bacteria</taxon>
        <taxon>Pseudomonadati</taxon>
        <taxon>Bacteroidota</taxon>
        <taxon>Cytophagia</taxon>
        <taxon>Cytophagales</taxon>
        <taxon>Rhodocytophagaceae</taxon>
        <taxon>Rhodocytophaga</taxon>
    </lineage>
</organism>
<dbReference type="EMBL" id="JAUKPO010000017">
    <property type="protein sequence ID" value="MDO1449182.1"/>
    <property type="molecule type" value="Genomic_DNA"/>
</dbReference>
<reference evidence="15" key="1">
    <citation type="submission" date="2023-07" db="EMBL/GenBank/DDBJ databases">
        <title>The genome sequence of Rhodocytophaga aerolata KACC 12507.</title>
        <authorList>
            <person name="Zhang X."/>
        </authorList>
    </citation>
    <scope>NUCLEOTIDE SEQUENCE</scope>
    <source>
        <strain evidence="15">KACC 12507</strain>
    </source>
</reference>
<evidence type="ECO:0000313" key="15">
    <source>
        <dbReference type="EMBL" id="MDO1449182.1"/>
    </source>
</evidence>
<keyword evidence="7 10" id="KW-0472">Membrane</keyword>
<dbReference type="RefSeq" id="WP_302039986.1">
    <property type="nucleotide sequence ID" value="NZ_JAUKPO010000017.1"/>
</dbReference>
<keyword evidence="16" id="KW-1185">Reference proteome</keyword>
<evidence type="ECO:0000256" key="9">
    <source>
        <dbReference type="ARBA" id="ARBA00023237"/>
    </source>
</evidence>
<feature type="chain" id="PRO_5045841786" evidence="12">
    <location>
        <begin position="21"/>
        <end position="803"/>
    </location>
</feature>
<keyword evidence="9 10" id="KW-0998">Cell outer membrane</keyword>
<sequence length="803" mass="90213">MSRTAGLLVFLCCVSCLATAQSILVLDKVSLQPIENVMIYTQATNNYVNTNIQGIADISLFNDSPKILISHPAYQLQTISYQELAEAKFRVLITEKIYNLDEIVISASKFEEKKSDLLGQVQVLKAREIAFMNSQTSAEVLQNSGNILVQKSQQGGGSPIIRGFEANKVLLVVDGVRMNNAIYRGGHLQNVITLDNAMLDRIEVIFGPGSVVYGSDALGGVMHFVTKSPSLKIDSATNAVSGNAFIRYATAAREKTAHADVNIGFKKWAFLSAITASDFDDLRQGTIRRHGYEDWGKRTFKVKTIDGQDQTLPLKDVNIQSPSGYTQLDLMQKVVYRPKEFISHQLNIQYSTSSDIPRYDRLTLLDDRSNPRFAEWYYGPQKRLFGSYQLELKATKGLYNKARFVAAYQNIEESRMDRRFENPVKNHRIENLDIYTLNIDLNRNIASHEIRYGLEATDNQVKSRAFAYHQQRGEYSSLDTRYPDGGSFMRTLAAYLTHTWEISPKVIFSEGIRYTGVNLVAKFNNKEFFSFLMDEVNQQYGALNGNIGLLFKTKGWRLSSVASSGFRAPNIDDLSKVFESVPGQVIVPNPGIKPEYTYNGEVGIGKEIAGKIQVAATGYYTWYTNAITTQPTTFNGSSTLLYDGQVSRVTRNVNAGQAFIYGGNVSISAQLNAHFSLQSTLNYTHGRIRTDSTNYPLDHIPPLFGKTSISFTSKQFRAEFYSLYNGWKHLKDYNIVGEDNLAYATPEGTPAWYTLNMRTGYQFNQKLQLQAALENILDYNYRVFASGISAPSRNLILTLRINL</sequence>
<keyword evidence="8 15" id="KW-0675">Receptor</keyword>
<dbReference type="InterPro" id="IPR000531">
    <property type="entry name" value="Beta-barrel_TonB"/>
</dbReference>
<keyword evidence="6 11" id="KW-0798">TonB box</keyword>
<feature type="signal peptide" evidence="12">
    <location>
        <begin position="1"/>
        <end position="20"/>
    </location>
</feature>
<dbReference type="InterPro" id="IPR037066">
    <property type="entry name" value="Plug_dom_sf"/>
</dbReference>
<evidence type="ECO:0000256" key="6">
    <source>
        <dbReference type="ARBA" id="ARBA00023077"/>
    </source>
</evidence>
<feature type="domain" description="TonB-dependent receptor plug" evidence="14">
    <location>
        <begin position="114"/>
        <end position="221"/>
    </location>
</feature>
<keyword evidence="3 10" id="KW-1134">Transmembrane beta strand</keyword>
<accession>A0ABT8RAS6</accession>
<keyword evidence="2 10" id="KW-0813">Transport</keyword>
<evidence type="ECO:0000256" key="8">
    <source>
        <dbReference type="ARBA" id="ARBA00023170"/>
    </source>
</evidence>
<evidence type="ECO:0000256" key="2">
    <source>
        <dbReference type="ARBA" id="ARBA00022448"/>
    </source>
</evidence>
<evidence type="ECO:0000256" key="4">
    <source>
        <dbReference type="ARBA" id="ARBA00022692"/>
    </source>
</evidence>
<dbReference type="Pfam" id="PF00593">
    <property type="entry name" value="TonB_dep_Rec_b-barrel"/>
    <property type="match status" value="1"/>
</dbReference>
<comment type="subcellular location">
    <subcellularLocation>
        <location evidence="1 10">Cell outer membrane</location>
        <topology evidence="1 10">Multi-pass membrane protein</topology>
    </subcellularLocation>
</comment>
<evidence type="ECO:0000256" key="1">
    <source>
        <dbReference type="ARBA" id="ARBA00004571"/>
    </source>
</evidence>
<evidence type="ECO:0000256" key="7">
    <source>
        <dbReference type="ARBA" id="ARBA00023136"/>
    </source>
</evidence>
<evidence type="ECO:0000259" key="14">
    <source>
        <dbReference type="Pfam" id="PF07715"/>
    </source>
</evidence>
<evidence type="ECO:0000256" key="10">
    <source>
        <dbReference type="PROSITE-ProRule" id="PRU01360"/>
    </source>
</evidence>
<evidence type="ECO:0000256" key="11">
    <source>
        <dbReference type="RuleBase" id="RU003357"/>
    </source>
</evidence>
<dbReference type="PROSITE" id="PS52016">
    <property type="entry name" value="TONB_DEPENDENT_REC_3"/>
    <property type="match status" value="1"/>
</dbReference>
<evidence type="ECO:0000256" key="12">
    <source>
        <dbReference type="SAM" id="SignalP"/>
    </source>
</evidence>
<evidence type="ECO:0000256" key="3">
    <source>
        <dbReference type="ARBA" id="ARBA00022452"/>
    </source>
</evidence>
<dbReference type="PANTHER" id="PTHR30069">
    <property type="entry name" value="TONB-DEPENDENT OUTER MEMBRANE RECEPTOR"/>
    <property type="match status" value="1"/>
</dbReference>
<evidence type="ECO:0000256" key="5">
    <source>
        <dbReference type="ARBA" id="ARBA00022729"/>
    </source>
</evidence>
<keyword evidence="5 12" id="KW-0732">Signal</keyword>
<dbReference type="Gene3D" id="2.170.130.10">
    <property type="entry name" value="TonB-dependent receptor, plug domain"/>
    <property type="match status" value="1"/>
</dbReference>
<dbReference type="InterPro" id="IPR039426">
    <property type="entry name" value="TonB-dep_rcpt-like"/>
</dbReference>
<keyword evidence="4 10" id="KW-0812">Transmembrane</keyword>
<evidence type="ECO:0000259" key="13">
    <source>
        <dbReference type="Pfam" id="PF00593"/>
    </source>
</evidence>
<feature type="domain" description="TonB-dependent receptor-like beta-barrel" evidence="13">
    <location>
        <begin position="356"/>
        <end position="776"/>
    </location>
</feature>
<dbReference type="InterPro" id="IPR036942">
    <property type="entry name" value="Beta-barrel_TonB_sf"/>
</dbReference>
<evidence type="ECO:0000313" key="16">
    <source>
        <dbReference type="Proteomes" id="UP001168528"/>
    </source>
</evidence>
<dbReference type="InterPro" id="IPR012910">
    <property type="entry name" value="Plug_dom"/>
</dbReference>
<dbReference type="Pfam" id="PF07715">
    <property type="entry name" value="Plug"/>
    <property type="match status" value="1"/>
</dbReference>
<dbReference type="SUPFAM" id="SSF56935">
    <property type="entry name" value="Porins"/>
    <property type="match status" value="1"/>
</dbReference>
<comment type="similarity">
    <text evidence="10 11">Belongs to the TonB-dependent receptor family.</text>
</comment>
<dbReference type="PANTHER" id="PTHR30069:SF29">
    <property type="entry name" value="HEMOGLOBIN AND HEMOGLOBIN-HAPTOGLOBIN-BINDING PROTEIN 1-RELATED"/>
    <property type="match status" value="1"/>
</dbReference>
<proteinExistence type="inferred from homology"/>
<gene>
    <name evidence="15" type="ORF">Q0590_23095</name>
</gene>